<dbReference type="PANTHER" id="PTHR46128:SF211">
    <property type="entry name" value="PENTACOTRIPEPTIDE-REPEAT REGION OF PRORP DOMAIN-CONTAINING PROTEIN"/>
    <property type="match status" value="1"/>
</dbReference>
<dbReference type="NCBIfam" id="TIGR00756">
    <property type="entry name" value="PPR"/>
    <property type="match status" value="1"/>
</dbReference>
<evidence type="ECO:0008006" key="5">
    <source>
        <dbReference type="Google" id="ProtNLM"/>
    </source>
</evidence>
<evidence type="ECO:0000256" key="2">
    <source>
        <dbReference type="PROSITE-ProRule" id="PRU00708"/>
    </source>
</evidence>
<sequence length="336" mass="38658">MGCVELGISVAVKFHEEMLSGNGKFGIYCKPNLVCYGSIIDGLFKDGLMEKAKELFLEMKGRCICPDVAVYSPPMHGLCSMDEWEEAKDMLCQSWKMKESSELFELMAQRRIEPDGFTYSTLIDGYCLSGMIGDGRELCVYGRQGLKYSKLFVEMQLHDLEPNLTKYNVCLDVLCKNNCVSEAVGLVSQFRKLMSNEGLKPTVVTYSIMIHGLCKEAKWKRQMICYWKWRTKVVLQIWSHLTHPCLVSYKIMRHKRKVDMMNASHLCDLAEENFIRTFPEFNFQPEGAQNYGLLLSFHLIEVISDSFNDGEQTYACPLYRLESDHWNLCLATRLIV</sequence>
<dbReference type="AlphaFoldDB" id="A0A8X8AFH6"/>
<dbReference type="PROSITE" id="PS51375">
    <property type="entry name" value="PPR"/>
    <property type="match status" value="1"/>
</dbReference>
<gene>
    <name evidence="3" type="ORF">POTOM_007418</name>
</gene>
<dbReference type="InterPro" id="IPR050872">
    <property type="entry name" value="PPR_P_subfamily"/>
</dbReference>
<dbReference type="PANTHER" id="PTHR46128">
    <property type="entry name" value="MITOCHONDRIAL GROUP I INTRON SPLICING FACTOR CCM1"/>
    <property type="match status" value="1"/>
</dbReference>
<feature type="repeat" description="PPR" evidence="2">
    <location>
        <begin position="32"/>
        <end position="66"/>
    </location>
</feature>
<comment type="similarity">
    <text evidence="1">Belongs to the PPR family. P subfamily.</text>
</comment>
<organism evidence="3 4">
    <name type="scientific">Populus tomentosa</name>
    <name type="common">Chinese white poplar</name>
    <dbReference type="NCBI Taxonomy" id="118781"/>
    <lineage>
        <taxon>Eukaryota</taxon>
        <taxon>Viridiplantae</taxon>
        <taxon>Streptophyta</taxon>
        <taxon>Embryophyta</taxon>
        <taxon>Tracheophyta</taxon>
        <taxon>Spermatophyta</taxon>
        <taxon>Magnoliopsida</taxon>
        <taxon>eudicotyledons</taxon>
        <taxon>Gunneridae</taxon>
        <taxon>Pentapetalae</taxon>
        <taxon>rosids</taxon>
        <taxon>fabids</taxon>
        <taxon>Malpighiales</taxon>
        <taxon>Salicaceae</taxon>
        <taxon>Saliceae</taxon>
        <taxon>Populus</taxon>
    </lineage>
</organism>
<proteinExistence type="inferred from homology"/>
<dbReference type="Proteomes" id="UP000886885">
    <property type="component" value="Chromosome 2A"/>
</dbReference>
<keyword evidence="4" id="KW-1185">Reference proteome</keyword>
<evidence type="ECO:0000256" key="1">
    <source>
        <dbReference type="ARBA" id="ARBA00007626"/>
    </source>
</evidence>
<comment type="caution">
    <text evidence="3">The sequence shown here is derived from an EMBL/GenBank/DDBJ whole genome shotgun (WGS) entry which is preliminary data.</text>
</comment>
<dbReference type="Pfam" id="PF13041">
    <property type="entry name" value="PPR_2"/>
    <property type="match status" value="3"/>
</dbReference>
<accession>A0A8X8AFH6</accession>
<dbReference type="EMBL" id="JAAWWB010000003">
    <property type="protein sequence ID" value="KAG6785831.1"/>
    <property type="molecule type" value="Genomic_DNA"/>
</dbReference>
<dbReference type="OrthoDB" id="42736at2759"/>
<reference evidence="3" key="1">
    <citation type="journal article" date="2020" name="bioRxiv">
        <title>Hybrid origin of Populus tomentosa Carr. identified through genome sequencing and phylogenomic analysis.</title>
        <authorList>
            <person name="An X."/>
            <person name="Gao K."/>
            <person name="Chen Z."/>
            <person name="Li J."/>
            <person name="Yang X."/>
            <person name="Yang X."/>
            <person name="Zhou J."/>
            <person name="Guo T."/>
            <person name="Zhao T."/>
            <person name="Huang S."/>
            <person name="Miao D."/>
            <person name="Khan W.U."/>
            <person name="Rao P."/>
            <person name="Ye M."/>
            <person name="Lei B."/>
            <person name="Liao W."/>
            <person name="Wang J."/>
            <person name="Ji L."/>
            <person name="Li Y."/>
            <person name="Guo B."/>
            <person name="Mustafa N.S."/>
            <person name="Li S."/>
            <person name="Yun Q."/>
            <person name="Keller S.R."/>
            <person name="Mao J."/>
            <person name="Zhang R."/>
            <person name="Strauss S.H."/>
        </authorList>
    </citation>
    <scope>NUCLEOTIDE SEQUENCE</scope>
    <source>
        <strain evidence="3">GM15</strain>
        <tissue evidence="3">Leaf</tissue>
    </source>
</reference>
<evidence type="ECO:0000313" key="4">
    <source>
        <dbReference type="Proteomes" id="UP000886885"/>
    </source>
</evidence>
<evidence type="ECO:0000313" key="3">
    <source>
        <dbReference type="EMBL" id="KAG6785831.1"/>
    </source>
</evidence>
<protein>
    <recommendedName>
        <fullName evidence="5">Pentatricopeptide repeat-containing protein</fullName>
    </recommendedName>
</protein>
<name>A0A8X8AFH6_POPTO</name>
<dbReference type="InterPro" id="IPR002885">
    <property type="entry name" value="PPR_rpt"/>
</dbReference>